<dbReference type="EnsemblPlants" id="Kaladp0040s0547.1.v1.1">
    <property type="protein sequence ID" value="Kaladp0040s0547.1.v1.1"/>
    <property type="gene ID" value="Kaladp0040s0547.v1.1"/>
</dbReference>
<dbReference type="AlphaFoldDB" id="A0A7N0TPM8"/>
<evidence type="ECO:0000256" key="1">
    <source>
        <dbReference type="ARBA" id="ARBA00022737"/>
    </source>
</evidence>
<feature type="region of interest" description="Disordered" evidence="4">
    <location>
        <begin position="190"/>
        <end position="272"/>
    </location>
</feature>
<dbReference type="OMA" id="VNDESYH"/>
<feature type="compositionally biased region" description="Basic residues" evidence="4">
    <location>
        <begin position="190"/>
        <end position="207"/>
    </location>
</feature>
<dbReference type="InterPro" id="IPR014720">
    <property type="entry name" value="dsRBD_dom"/>
</dbReference>
<dbReference type="PROSITE" id="PS50137">
    <property type="entry name" value="DS_RBD"/>
    <property type="match status" value="2"/>
</dbReference>
<name>A0A7N0TPM8_KALFE</name>
<dbReference type="GO" id="GO:0003725">
    <property type="term" value="F:double-stranded RNA binding"/>
    <property type="evidence" value="ECO:0007669"/>
    <property type="project" value="InterPro"/>
</dbReference>
<dbReference type="CDD" id="cd19907">
    <property type="entry name" value="DSRM_AtDRB-like_rpt1"/>
    <property type="match status" value="1"/>
</dbReference>
<evidence type="ECO:0000313" key="6">
    <source>
        <dbReference type="EnsemblPlants" id="Kaladp0040s0547.1.v1.1"/>
    </source>
</evidence>
<dbReference type="GO" id="GO:0010468">
    <property type="term" value="P:regulation of gene expression"/>
    <property type="evidence" value="ECO:0007669"/>
    <property type="project" value="TreeGrafter"/>
</dbReference>
<feature type="domain" description="DRBM" evidence="5">
    <location>
        <begin position="9"/>
        <end position="78"/>
    </location>
</feature>
<organism evidence="6 7">
    <name type="scientific">Kalanchoe fedtschenkoi</name>
    <name type="common">Lavender scallops</name>
    <name type="synonym">South American air plant</name>
    <dbReference type="NCBI Taxonomy" id="63787"/>
    <lineage>
        <taxon>Eukaryota</taxon>
        <taxon>Viridiplantae</taxon>
        <taxon>Streptophyta</taxon>
        <taxon>Embryophyta</taxon>
        <taxon>Tracheophyta</taxon>
        <taxon>Spermatophyta</taxon>
        <taxon>Magnoliopsida</taxon>
        <taxon>eudicotyledons</taxon>
        <taxon>Gunneridae</taxon>
        <taxon>Pentapetalae</taxon>
        <taxon>Saxifragales</taxon>
        <taxon>Crassulaceae</taxon>
        <taxon>Kalanchoe</taxon>
    </lineage>
</organism>
<dbReference type="Proteomes" id="UP000594263">
    <property type="component" value="Unplaced"/>
</dbReference>
<keyword evidence="2 3" id="KW-0694">RNA-binding</keyword>
<evidence type="ECO:0000256" key="3">
    <source>
        <dbReference type="PROSITE-ProRule" id="PRU00266"/>
    </source>
</evidence>
<dbReference type="Gramene" id="Kaladp0040s0547.1.v1.1">
    <property type="protein sequence ID" value="Kaladp0040s0547.1.v1.1"/>
    <property type="gene ID" value="Kaladp0040s0547.v1.1"/>
</dbReference>
<keyword evidence="7" id="KW-1185">Reference proteome</keyword>
<feature type="compositionally biased region" description="Polar residues" evidence="4">
    <location>
        <begin position="251"/>
        <end position="266"/>
    </location>
</feature>
<proteinExistence type="predicted"/>
<dbReference type="InterPro" id="IPR044450">
    <property type="entry name" value="AtDRB-like_DSRM_1"/>
</dbReference>
<evidence type="ECO:0000256" key="2">
    <source>
        <dbReference type="ARBA" id="ARBA00022884"/>
    </source>
</evidence>
<sequence length="272" mass="29761">MEGVSNCFVFKSRLQEYAQKVGLTTPVYEIVKEGPPHEPSFSATVVVDDKRYCSLPGFTNRKAAEQSAAEIALLELSDSGRMRETIAAPVHEIGLCKNMLQEYALKMNFAIPVYICQRSETPGNAGHFACTVDIGGMKYVGGIARTKKEAEIKAARTALLAIKRLPGDDNETPSRLTVIPKKRKVMEKPLKAKKRHKKMLGKKHKRDKPTAAVGVELNEQSDKLHSSHVKILGPQNEGENDLIPTPGVEGQSDSSRPGSSNINEQITGAIEV</sequence>
<dbReference type="GO" id="GO:0006396">
    <property type="term" value="P:RNA processing"/>
    <property type="evidence" value="ECO:0007669"/>
    <property type="project" value="TreeGrafter"/>
</dbReference>
<dbReference type="GO" id="GO:0004525">
    <property type="term" value="F:ribonuclease III activity"/>
    <property type="evidence" value="ECO:0007669"/>
    <property type="project" value="TreeGrafter"/>
</dbReference>
<keyword evidence="1" id="KW-0677">Repeat</keyword>
<dbReference type="Pfam" id="PF00035">
    <property type="entry name" value="dsrm"/>
    <property type="match status" value="2"/>
</dbReference>
<dbReference type="Gene3D" id="3.30.160.20">
    <property type="match status" value="2"/>
</dbReference>
<feature type="domain" description="DRBM" evidence="5">
    <location>
        <begin position="95"/>
        <end position="164"/>
    </location>
</feature>
<evidence type="ECO:0000259" key="5">
    <source>
        <dbReference type="PROSITE" id="PS50137"/>
    </source>
</evidence>
<reference evidence="6" key="1">
    <citation type="submission" date="2021-01" db="UniProtKB">
        <authorList>
            <consortium name="EnsemblPlants"/>
        </authorList>
    </citation>
    <scope>IDENTIFICATION</scope>
</reference>
<dbReference type="PANTHER" id="PTHR11207">
    <property type="entry name" value="RIBONUCLEASE III"/>
    <property type="match status" value="1"/>
</dbReference>
<evidence type="ECO:0000256" key="4">
    <source>
        <dbReference type="SAM" id="MobiDB-lite"/>
    </source>
</evidence>
<accession>A0A7N0TPM8</accession>
<dbReference type="SUPFAM" id="SSF54768">
    <property type="entry name" value="dsRNA-binding domain-like"/>
    <property type="match status" value="2"/>
</dbReference>
<dbReference type="SMART" id="SM00358">
    <property type="entry name" value="DSRM"/>
    <property type="match status" value="2"/>
</dbReference>
<evidence type="ECO:0000313" key="7">
    <source>
        <dbReference type="Proteomes" id="UP000594263"/>
    </source>
</evidence>
<dbReference type="GO" id="GO:0005634">
    <property type="term" value="C:nucleus"/>
    <property type="evidence" value="ECO:0007669"/>
    <property type="project" value="TreeGrafter"/>
</dbReference>
<protein>
    <recommendedName>
        <fullName evidence="5">DRBM domain-containing protein</fullName>
    </recommendedName>
</protein>
<dbReference type="PANTHER" id="PTHR11207:SF1">
    <property type="entry name" value="DOUBLE-STRANDED RNA-BINDING PROTEIN 1"/>
    <property type="match status" value="1"/>
</dbReference>